<dbReference type="Gene3D" id="3.30.710.10">
    <property type="entry name" value="Potassium Channel Kv1.1, Chain A"/>
    <property type="match status" value="1"/>
</dbReference>
<dbReference type="SMART" id="SM00225">
    <property type="entry name" value="BTB"/>
    <property type="match status" value="1"/>
</dbReference>
<feature type="compositionally biased region" description="Basic and acidic residues" evidence="1">
    <location>
        <begin position="308"/>
        <end position="328"/>
    </location>
</feature>
<evidence type="ECO:0000259" key="2">
    <source>
        <dbReference type="SMART" id="SM00225"/>
    </source>
</evidence>
<feature type="compositionally biased region" description="Basic and acidic residues" evidence="1">
    <location>
        <begin position="949"/>
        <end position="984"/>
    </location>
</feature>
<dbReference type="InterPro" id="IPR000210">
    <property type="entry name" value="BTB/POZ_dom"/>
</dbReference>
<comment type="caution">
    <text evidence="4">The sequence shown here is derived from an EMBL/GenBank/DDBJ whole genome shotgun (WGS) entry which is preliminary data.</text>
</comment>
<feature type="compositionally biased region" description="Polar residues" evidence="1">
    <location>
        <begin position="839"/>
        <end position="853"/>
    </location>
</feature>
<dbReference type="PROSITE" id="PS50096">
    <property type="entry name" value="IQ"/>
    <property type="match status" value="1"/>
</dbReference>
<feature type="domain" description="BTB" evidence="2">
    <location>
        <begin position="371"/>
        <end position="467"/>
    </location>
</feature>
<evidence type="ECO:0000259" key="3">
    <source>
        <dbReference type="SMART" id="SM00875"/>
    </source>
</evidence>
<organism evidence="4">
    <name type="scientific">Menopon gallinae</name>
    <name type="common">poultry shaft louse</name>
    <dbReference type="NCBI Taxonomy" id="328185"/>
    <lineage>
        <taxon>Eukaryota</taxon>
        <taxon>Metazoa</taxon>
        <taxon>Ecdysozoa</taxon>
        <taxon>Arthropoda</taxon>
        <taxon>Hexapoda</taxon>
        <taxon>Insecta</taxon>
        <taxon>Pterygota</taxon>
        <taxon>Neoptera</taxon>
        <taxon>Paraneoptera</taxon>
        <taxon>Psocodea</taxon>
        <taxon>Troctomorpha</taxon>
        <taxon>Phthiraptera</taxon>
        <taxon>Amblycera</taxon>
        <taxon>Menoponidae</taxon>
        <taxon>Menopon</taxon>
    </lineage>
</organism>
<dbReference type="Pfam" id="PF00651">
    <property type="entry name" value="BTB"/>
    <property type="match status" value="1"/>
</dbReference>
<dbReference type="InterPro" id="IPR011333">
    <property type="entry name" value="SKP1/BTB/POZ_sf"/>
</dbReference>
<dbReference type="CDD" id="cd23767">
    <property type="entry name" value="IQCD"/>
    <property type="match status" value="1"/>
</dbReference>
<evidence type="ECO:0000256" key="1">
    <source>
        <dbReference type="SAM" id="MobiDB-lite"/>
    </source>
</evidence>
<feature type="compositionally biased region" description="Polar residues" evidence="1">
    <location>
        <begin position="681"/>
        <end position="696"/>
    </location>
</feature>
<dbReference type="Gene3D" id="1.25.40.420">
    <property type="match status" value="1"/>
</dbReference>
<feature type="domain" description="BACK" evidence="3">
    <location>
        <begin position="474"/>
        <end position="575"/>
    </location>
</feature>
<feature type="compositionally biased region" description="Basic and acidic residues" evidence="1">
    <location>
        <begin position="999"/>
        <end position="1025"/>
    </location>
</feature>
<dbReference type="EMBL" id="JARGDH010000003">
    <property type="protein sequence ID" value="KAL0272920.1"/>
    <property type="molecule type" value="Genomic_DNA"/>
</dbReference>
<evidence type="ECO:0000313" key="4">
    <source>
        <dbReference type="EMBL" id="KAL0272920.1"/>
    </source>
</evidence>
<evidence type="ECO:0008006" key="5">
    <source>
        <dbReference type="Google" id="ProtNLM"/>
    </source>
</evidence>
<dbReference type="SMART" id="SM00875">
    <property type="entry name" value="BACK"/>
    <property type="match status" value="1"/>
</dbReference>
<dbReference type="PANTHER" id="PTHR22667:SF0">
    <property type="entry name" value="AT01380P-RELATED"/>
    <property type="match status" value="1"/>
</dbReference>
<dbReference type="Pfam" id="PF07707">
    <property type="entry name" value="BACK"/>
    <property type="match status" value="1"/>
</dbReference>
<reference evidence="4" key="1">
    <citation type="journal article" date="2024" name="Gigascience">
        <title>Chromosome-level genome of the poultry shaft louse Menopon gallinae provides insight into the host-switching and adaptive evolution of parasitic lice.</title>
        <authorList>
            <person name="Xu Y."/>
            <person name="Ma L."/>
            <person name="Liu S."/>
            <person name="Liang Y."/>
            <person name="Liu Q."/>
            <person name="He Z."/>
            <person name="Tian L."/>
            <person name="Duan Y."/>
            <person name="Cai W."/>
            <person name="Li H."/>
            <person name="Song F."/>
        </authorList>
    </citation>
    <scope>NUCLEOTIDE SEQUENCE</scope>
    <source>
        <strain evidence="4">Cailab_2023a</strain>
    </source>
</reference>
<feature type="region of interest" description="Disordered" evidence="1">
    <location>
        <begin position="835"/>
        <end position="1025"/>
    </location>
</feature>
<gene>
    <name evidence="4" type="ORF">PYX00_005730</name>
</gene>
<feature type="compositionally biased region" description="Basic and acidic residues" evidence="1">
    <location>
        <begin position="915"/>
        <end position="924"/>
    </location>
</feature>
<feature type="region of interest" description="Disordered" evidence="1">
    <location>
        <begin position="301"/>
        <end position="332"/>
    </location>
</feature>
<feature type="compositionally biased region" description="Basic and acidic residues" evidence="1">
    <location>
        <begin position="862"/>
        <end position="878"/>
    </location>
</feature>
<protein>
    <recommendedName>
        <fullName evidence="5">BTB domain-containing protein</fullName>
    </recommendedName>
</protein>
<feature type="region of interest" description="Disordered" evidence="1">
    <location>
        <begin position="664"/>
        <end position="716"/>
    </location>
</feature>
<name>A0AAW2HUD8_9NEOP</name>
<feature type="compositionally biased region" description="Basic and acidic residues" evidence="1">
    <location>
        <begin position="888"/>
        <end position="901"/>
    </location>
</feature>
<dbReference type="CDD" id="cd18186">
    <property type="entry name" value="BTB_POZ_ZBTB_KLHL-like"/>
    <property type="match status" value="1"/>
</dbReference>
<dbReference type="AlphaFoldDB" id="A0AAW2HUD8"/>
<dbReference type="SUPFAM" id="SSF54695">
    <property type="entry name" value="POZ domain"/>
    <property type="match status" value="1"/>
</dbReference>
<accession>A0AAW2HUD8</accession>
<dbReference type="PANTHER" id="PTHR22667">
    <property type="entry name" value="AT01380P-RELATED"/>
    <property type="match status" value="1"/>
</dbReference>
<feature type="region of interest" description="Disordered" evidence="1">
    <location>
        <begin position="756"/>
        <end position="813"/>
    </location>
</feature>
<proteinExistence type="predicted"/>
<feature type="compositionally biased region" description="Polar residues" evidence="1">
    <location>
        <begin position="74"/>
        <end position="87"/>
    </location>
</feature>
<feature type="region of interest" description="Disordered" evidence="1">
    <location>
        <begin position="61"/>
        <end position="93"/>
    </location>
</feature>
<dbReference type="InterPro" id="IPR011705">
    <property type="entry name" value="BACK"/>
</dbReference>
<sequence>MRSSSPGRERKLYSCDCTTCEPPERKTEGDKAKFPVVRKAKSSNIVRGNFDSVNIEIFQPPKEGSFPSDRKSSLLPQSKSNTALDNTRLSEKERELTHERNSYGIWRRCQDSGNYRMPWSMANSHRDTQDKLAGSQIADGTDNTKPEFDNRIFPFQSTPSGNLKVIPQQVVFESKKVSVLVADPRHTKVNIKAELAKQQQSLAVNSGTVENTKELKMMESEEARNVRKHQILSAITLMGGEARGAALSQLMVRDPSGIRRRVPVSPGLIRSGVQSPGMPPGMAMPPLPKFKLTGQGAGANEDTLYGGDIHDDQDREDDRSIDSDDSPKPEVNLTKLGFMGSLPIDWTKVKLPQKTNLYKHMHYRITNYVNPDCLVQIDDVQFNCHLLVLQCYSAFFNEKTAKDVVKLPPENVSPKAFELIYEWMTYVHGDSYTILTRENILEVFLAAQFLGIKELEEQCWAFVDCEDLFKEDTAFMLYLDAKKYGISAIMELMVPRVMKFFLILVSSKDFLELHLEEVHVLLSSNYISVHSEIEVFMSAVRWLWHDWKERKDSLEQIMSCIRFGLIAPWQLVDIRRNPENPEFLEITSHPGVQQMIDNGLAYAIIKYWYGNQTEDYYHWIDLLGLSEPPSRNWAGEEKNYVTYREFLHDLELYRKEIYYEKEKSRIKRDNAPSAKSKRGNEQSGMTTSPRDTIQQQSDRRSSTKKHSPISVKNNSLAADTMRSEIEFPGYFRKNPFVPPTIWNINTMLREVPAMKSFGSTERHSSRRKYQKASGDGLKSPSAYRSHPVNEGPAKHQWRRGGYEDVRPPATNQVLRREHAAVSIIQRAYRSYKSRMRLRSQIQSKRLASTSPMSSARGFEQAAESREQREARRGTFHELSEDDPDEGLPEGRESLLRGQGERHRLRRDRSSPQVWRRAEHGKEHIPVSFRTKSMGAGRRVAPTPPPPLRRLPEGEDLSGRRNGPEGRRDGEVGRRGDRLELRAGHEGVVQGIGHADTEEELRAGRHEREVVRDRRTGQGRKDLEVR</sequence>